<sequence>MNINRRTIVRRVLMVMGVLVLIPVLALGALAVSARVSDGPSVVFSGGPLVAGELVTGPEPDWSFARRIRNIELQLLDPPRSRILWIVEHEGKIYLNSNYMLGFVGRLWKRWPAQAERDGRAILRIEGKRYERTLVRIQTGAIVDDIAAEFNRKYRAGMTREEVESGKLWLFELAPPNANMTGGSR</sequence>
<evidence type="ECO:0008006" key="3">
    <source>
        <dbReference type="Google" id="ProtNLM"/>
    </source>
</evidence>
<accession>A0A381N051</accession>
<keyword evidence="1" id="KW-1133">Transmembrane helix</keyword>
<keyword evidence="1" id="KW-0812">Transmembrane</keyword>
<dbReference type="AlphaFoldDB" id="A0A381N051"/>
<organism evidence="2">
    <name type="scientific">marine metagenome</name>
    <dbReference type="NCBI Taxonomy" id="408172"/>
    <lineage>
        <taxon>unclassified sequences</taxon>
        <taxon>metagenomes</taxon>
        <taxon>ecological metagenomes</taxon>
    </lineage>
</organism>
<reference evidence="2" key="1">
    <citation type="submission" date="2018-05" db="EMBL/GenBank/DDBJ databases">
        <authorList>
            <person name="Lanie J.A."/>
            <person name="Ng W.-L."/>
            <person name="Kazmierczak K.M."/>
            <person name="Andrzejewski T.M."/>
            <person name="Davidsen T.M."/>
            <person name="Wayne K.J."/>
            <person name="Tettelin H."/>
            <person name="Glass J.I."/>
            <person name="Rusch D."/>
            <person name="Podicherti R."/>
            <person name="Tsui H.-C.T."/>
            <person name="Winkler M.E."/>
        </authorList>
    </citation>
    <scope>NUCLEOTIDE SEQUENCE</scope>
</reference>
<protein>
    <recommendedName>
        <fullName evidence="3">DUF2255 family protein</fullName>
    </recommendedName>
</protein>
<name>A0A381N051_9ZZZZ</name>
<evidence type="ECO:0000256" key="1">
    <source>
        <dbReference type="SAM" id="Phobius"/>
    </source>
</evidence>
<evidence type="ECO:0000313" key="2">
    <source>
        <dbReference type="EMBL" id="SUZ47982.1"/>
    </source>
</evidence>
<dbReference type="EMBL" id="UINC01000045">
    <property type="protein sequence ID" value="SUZ47982.1"/>
    <property type="molecule type" value="Genomic_DNA"/>
</dbReference>
<feature type="transmembrane region" description="Helical" evidence="1">
    <location>
        <begin position="12"/>
        <end position="32"/>
    </location>
</feature>
<gene>
    <name evidence="2" type="ORF">METZ01_LOCUS836</name>
</gene>
<keyword evidence="1" id="KW-0472">Membrane</keyword>
<proteinExistence type="predicted"/>